<dbReference type="PANTHER" id="PTHR11274:SF0">
    <property type="entry name" value="GENERAL TRANSCRIPTION AND DNA REPAIR FACTOR IIH HELICASE SUBUNIT XPB"/>
    <property type="match status" value="1"/>
</dbReference>
<keyword evidence="3" id="KW-0378">Hydrolase</keyword>
<evidence type="ECO:0000256" key="3">
    <source>
        <dbReference type="ARBA" id="ARBA00022801"/>
    </source>
</evidence>
<dbReference type="InterPro" id="IPR050615">
    <property type="entry name" value="ATP-dep_DNA_Helicase"/>
</dbReference>
<comment type="catalytic activity">
    <reaction evidence="9">
        <text>ATP + H2O = ADP + phosphate + H(+)</text>
        <dbReference type="Rhea" id="RHEA:13065"/>
        <dbReference type="ChEBI" id="CHEBI:15377"/>
        <dbReference type="ChEBI" id="CHEBI:15378"/>
        <dbReference type="ChEBI" id="CHEBI:30616"/>
        <dbReference type="ChEBI" id="CHEBI:43474"/>
        <dbReference type="ChEBI" id="CHEBI:456216"/>
        <dbReference type="EC" id="5.6.2.4"/>
    </reaction>
</comment>
<evidence type="ECO:0000256" key="5">
    <source>
        <dbReference type="ARBA" id="ARBA00022840"/>
    </source>
</evidence>
<evidence type="ECO:0000256" key="1">
    <source>
        <dbReference type="ARBA" id="ARBA00006637"/>
    </source>
</evidence>
<dbReference type="InterPro" id="IPR001650">
    <property type="entry name" value="Helicase_C-like"/>
</dbReference>
<sequence>MVVVKARGWVSDEDFQELLRVARYIGRVGGSVLFELDVGKAVSNGYSFEDVVNLVNELNLEVEGSIEELRGEFSKYKVSLEYEPRAGYVVVKIPLIAHGRVKEKLRQVGARRLSLQNDVVAYKLLPYMLSTLGKMLQASGLSIEDKQGLLSRRVLPFKPELVNVRLRDYQEEALAKWFENNGTGIIALPTGSGKTLIGVAALTRVSERTLIVTYTREQALQWREAILNYTNTPGHMVGLLYSEEKRIAPITITTYQSGFRVIREIAHQYSLLIVDEVHHLPADKFRFIAVHAIAPYRMGLSATPYREDGRHEDLFPLLGGIVYYKTPSELSEQGYLAKYVVYTVKARLNPEEWKTYLELRTLYEKYAAGRPFDKLVEEASRGDKSAAEALRVHSRIRMLLARSKSKIEKAVEIARQELDRGGKIIVFTQYVEQAEEIAKRLNAWLLTGETPGDERKKALEEFKAAKSGVLVVTTVGDEGLDIPDANVGIIVSGTGSRRQFIQRLGRILRPKPGGGEARLYEIVIEKTSEELQARKRKNLDLDEFSNSSSS</sequence>
<dbReference type="EC" id="5.6.2.4" evidence="8"/>
<dbReference type="GO" id="GO:0003677">
    <property type="term" value="F:DNA binding"/>
    <property type="evidence" value="ECO:0007669"/>
    <property type="project" value="InterPro"/>
</dbReference>
<evidence type="ECO:0000259" key="11">
    <source>
        <dbReference type="PROSITE" id="PS51194"/>
    </source>
</evidence>
<dbReference type="GO" id="GO:0005524">
    <property type="term" value="F:ATP binding"/>
    <property type="evidence" value="ECO:0007669"/>
    <property type="project" value="UniProtKB-KW"/>
</dbReference>
<dbReference type="PROSITE" id="PS51194">
    <property type="entry name" value="HELICASE_CTER"/>
    <property type="match status" value="1"/>
</dbReference>
<name>A0A7J3XXG6_9CREN</name>
<comment type="catalytic activity">
    <reaction evidence="7">
        <text>Couples ATP hydrolysis with the unwinding of duplex DNA by translocating in the 3'-5' direction.</text>
        <dbReference type="EC" id="5.6.2.4"/>
    </reaction>
</comment>
<keyword evidence="5" id="KW-0067">ATP-binding</keyword>
<dbReference type="CDD" id="cd17926">
    <property type="entry name" value="DEXHc_RE"/>
    <property type="match status" value="1"/>
</dbReference>
<organism evidence="12">
    <name type="scientific">Thermogladius calderae</name>
    <dbReference type="NCBI Taxonomy" id="1200300"/>
    <lineage>
        <taxon>Archaea</taxon>
        <taxon>Thermoproteota</taxon>
        <taxon>Thermoprotei</taxon>
        <taxon>Desulfurococcales</taxon>
        <taxon>Desulfurococcaceae</taxon>
        <taxon>Thermogladius</taxon>
    </lineage>
</organism>
<protein>
    <recommendedName>
        <fullName evidence="8">DNA 3'-5' helicase</fullName>
        <ecNumber evidence="8">5.6.2.4</ecNumber>
    </recommendedName>
</protein>
<feature type="domain" description="Helicase ATP-binding" evidence="10">
    <location>
        <begin position="175"/>
        <end position="322"/>
    </location>
</feature>
<dbReference type="SUPFAM" id="SSF52540">
    <property type="entry name" value="P-loop containing nucleoside triphosphate hydrolases"/>
    <property type="match status" value="1"/>
</dbReference>
<evidence type="ECO:0000256" key="2">
    <source>
        <dbReference type="ARBA" id="ARBA00022741"/>
    </source>
</evidence>
<proteinExistence type="inferred from homology"/>
<dbReference type="Pfam" id="PF16203">
    <property type="entry name" value="ERCC3_RAD25_C"/>
    <property type="match status" value="1"/>
</dbReference>
<comment type="caution">
    <text evidence="12">The sequence shown here is derived from an EMBL/GenBank/DDBJ whole genome shotgun (WGS) entry which is preliminary data.</text>
</comment>
<dbReference type="EMBL" id="DRYK01000013">
    <property type="protein sequence ID" value="HHP67263.1"/>
    <property type="molecule type" value="Genomic_DNA"/>
</dbReference>
<evidence type="ECO:0000256" key="7">
    <source>
        <dbReference type="ARBA" id="ARBA00034617"/>
    </source>
</evidence>
<dbReference type="GO" id="GO:0043138">
    <property type="term" value="F:3'-5' DNA helicase activity"/>
    <property type="evidence" value="ECO:0007669"/>
    <property type="project" value="UniProtKB-EC"/>
</dbReference>
<reference evidence="12" key="1">
    <citation type="journal article" date="2020" name="mSystems">
        <title>Genome- and Community-Level Interaction Insights into Carbon Utilization and Element Cycling Functions of Hydrothermarchaeota in Hydrothermal Sediment.</title>
        <authorList>
            <person name="Zhou Z."/>
            <person name="Liu Y."/>
            <person name="Xu W."/>
            <person name="Pan J."/>
            <person name="Luo Z.H."/>
            <person name="Li M."/>
        </authorList>
    </citation>
    <scope>NUCLEOTIDE SEQUENCE [LARGE SCALE GENOMIC DNA]</scope>
    <source>
        <strain evidence="12">SpSt-110</strain>
    </source>
</reference>
<evidence type="ECO:0000256" key="4">
    <source>
        <dbReference type="ARBA" id="ARBA00022806"/>
    </source>
</evidence>
<evidence type="ECO:0000256" key="6">
    <source>
        <dbReference type="ARBA" id="ARBA00023235"/>
    </source>
</evidence>
<evidence type="ECO:0000259" key="10">
    <source>
        <dbReference type="PROSITE" id="PS51192"/>
    </source>
</evidence>
<keyword evidence="4 12" id="KW-0347">Helicase</keyword>
<gene>
    <name evidence="12" type="ORF">ENM60_00455</name>
</gene>
<dbReference type="Pfam" id="PF04851">
    <property type="entry name" value="ResIII"/>
    <property type="match status" value="1"/>
</dbReference>
<evidence type="ECO:0000313" key="12">
    <source>
        <dbReference type="EMBL" id="HHP67263.1"/>
    </source>
</evidence>
<feature type="domain" description="Helicase C-terminal" evidence="11">
    <location>
        <begin position="406"/>
        <end position="542"/>
    </location>
</feature>
<dbReference type="PANTHER" id="PTHR11274">
    <property type="entry name" value="RAD25/XP-B DNA REPAIR HELICASE"/>
    <property type="match status" value="1"/>
</dbReference>
<dbReference type="AlphaFoldDB" id="A0A7J3XXG6"/>
<dbReference type="InterPro" id="IPR006935">
    <property type="entry name" value="Helicase/UvrB_N"/>
</dbReference>
<dbReference type="InterPro" id="IPR032438">
    <property type="entry name" value="ERCC3_RAD25_C"/>
</dbReference>
<dbReference type="GO" id="GO:0016787">
    <property type="term" value="F:hydrolase activity"/>
    <property type="evidence" value="ECO:0007669"/>
    <property type="project" value="UniProtKB-KW"/>
</dbReference>
<evidence type="ECO:0000256" key="8">
    <source>
        <dbReference type="ARBA" id="ARBA00034808"/>
    </source>
</evidence>
<dbReference type="SMART" id="SM00487">
    <property type="entry name" value="DEXDc"/>
    <property type="match status" value="1"/>
</dbReference>
<evidence type="ECO:0000256" key="9">
    <source>
        <dbReference type="ARBA" id="ARBA00048988"/>
    </source>
</evidence>
<dbReference type="InterPro" id="IPR014001">
    <property type="entry name" value="Helicase_ATP-bd"/>
</dbReference>
<dbReference type="SMART" id="SM00490">
    <property type="entry name" value="HELICc"/>
    <property type="match status" value="1"/>
</dbReference>
<keyword evidence="2" id="KW-0547">Nucleotide-binding</keyword>
<comment type="similarity">
    <text evidence="1">Belongs to the helicase family. RAD25/XPB subfamily.</text>
</comment>
<dbReference type="PROSITE" id="PS51192">
    <property type="entry name" value="HELICASE_ATP_BIND_1"/>
    <property type="match status" value="1"/>
</dbReference>
<dbReference type="CDD" id="cd18789">
    <property type="entry name" value="SF2_C_XPB"/>
    <property type="match status" value="1"/>
</dbReference>
<keyword evidence="6" id="KW-0413">Isomerase</keyword>
<dbReference type="InterPro" id="IPR027417">
    <property type="entry name" value="P-loop_NTPase"/>
</dbReference>
<accession>A0A7J3XXG6</accession>
<dbReference type="Gene3D" id="3.40.50.300">
    <property type="entry name" value="P-loop containing nucleotide triphosphate hydrolases"/>
    <property type="match status" value="2"/>
</dbReference>